<name>A0A9D7XRC8_9BACT</name>
<evidence type="ECO:0000313" key="1">
    <source>
        <dbReference type="EMBL" id="MBK9985015.1"/>
    </source>
</evidence>
<evidence type="ECO:0000313" key="2">
    <source>
        <dbReference type="Proteomes" id="UP000808337"/>
    </source>
</evidence>
<dbReference type="Proteomes" id="UP000808337">
    <property type="component" value="Unassembled WGS sequence"/>
</dbReference>
<protein>
    <submittedName>
        <fullName evidence="1">Uncharacterized protein</fullName>
    </submittedName>
</protein>
<accession>A0A9D7XRC8</accession>
<proteinExistence type="predicted"/>
<dbReference type="EMBL" id="JADKGY010000032">
    <property type="protein sequence ID" value="MBK9985015.1"/>
    <property type="molecule type" value="Genomic_DNA"/>
</dbReference>
<dbReference type="AlphaFoldDB" id="A0A9D7XRC8"/>
<organism evidence="1 2">
    <name type="scientific">Candidatus Opimibacter skivensis</name>
    <dbReference type="NCBI Taxonomy" id="2982028"/>
    <lineage>
        <taxon>Bacteria</taxon>
        <taxon>Pseudomonadati</taxon>
        <taxon>Bacteroidota</taxon>
        <taxon>Saprospiria</taxon>
        <taxon>Saprospirales</taxon>
        <taxon>Saprospiraceae</taxon>
        <taxon>Candidatus Opimibacter</taxon>
    </lineage>
</organism>
<sequence>MIDSNGIKIAVILMWGLTFLSACHLEDPGMSGSDPALTLRADQNLSLINLSWDPVNVTGFKEYIILQSTTDIPNGPTPVVNAETTVLKRIDNRDIHSLSVSNSLFAEHLCYKLYTSVNDRFLYSSTVCLDQDFTLFNGFNDRAGHEEGLDKLVMFDRVNTRLSVLDYKNEVINSSVLDNNFSFPMIDVSTFEGTTNVFAYDLSPARMRKYKFPELSPLTYKDFGTLLYAIKPYKQFVFTSADDFSKTFQVLNRSNFNTVDSRSGMTGNRNIALFEGDPLIVIEIGENSMMRYTINTSGNIIQEDLLNTGVSQISTENTTANSDEYFICGRAGSIVNRNGEIIESIVKGVNSVSMINRFSPDKSKVVSIVNSNVKTSLEINDISALPVITNIQSFDLPQATYADVIVEDHIIYVMGVTFASGQSQTFILKYPI</sequence>
<gene>
    <name evidence="1" type="ORF">IPP15_22080</name>
</gene>
<comment type="caution">
    <text evidence="1">The sequence shown here is derived from an EMBL/GenBank/DDBJ whole genome shotgun (WGS) entry which is preliminary data.</text>
</comment>
<reference evidence="1 2" key="1">
    <citation type="submission" date="2020-10" db="EMBL/GenBank/DDBJ databases">
        <title>Connecting structure to function with the recovery of over 1000 high-quality activated sludge metagenome-assembled genomes encoding full-length rRNA genes using long-read sequencing.</title>
        <authorList>
            <person name="Singleton C.M."/>
            <person name="Petriglieri F."/>
            <person name="Kristensen J.M."/>
            <person name="Kirkegaard R.H."/>
            <person name="Michaelsen T.Y."/>
            <person name="Andersen M.H."/>
            <person name="Karst S.M."/>
            <person name="Dueholm M.S."/>
            <person name="Nielsen P.H."/>
            <person name="Albertsen M."/>
        </authorList>
    </citation>
    <scope>NUCLEOTIDE SEQUENCE [LARGE SCALE GENOMIC DNA]</scope>
    <source>
        <strain evidence="1">Ribe_18-Q3-R11-54_MAXAC.273</strain>
    </source>
</reference>